<dbReference type="PANTHER" id="PTHR10994">
    <property type="entry name" value="RETICULON"/>
    <property type="match status" value="1"/>
</dbReference>
<feature type="transmembrane region" description="Helical" evidence="6">
    <location>
        <begin position="93"/>
        <end position="110"/>
    </location>
</feature>
<dbReference type="InterPro" id="IPR045064">
    <property type="entry name" value="Reticulon-like"/>
</dbReference>
<evidence type="ECO:0000256" key="5">
    <source>
        <dbReference type="ARBA" id="ARBA00023136"/>
    </source>
</evidence>
<evidence type="ECO:0000256" key="1">
    <source>
        <dbReference type="ARBA" id="ARBA00004477"/>
    </source>
</evidence>
<dbReference type="GO" id="GO:0009617">
    <property type="term" value="P:response to bacterium"/>
    <property type="evidence" value="ECO:0007669"/>
    <property type="project" value="InterPro"/>
</dbReference>
<comment type="caution">
    <text evidence="6">Lacks conserved residue(s) required for the propagation of feature annotation.</text>
</comment>
<comment type="caution">
    <text evidence="9">The sequence shown here is derived from an EMBL/GenBank/DDBJ whole genome shotgun (WGS) entry which is preliminary data.</text>
</comment>
<feature type="transmembrane region" description="Helical" evidence="6">
    <location>
        <begin position="116"/>
        <end position="133"/>
    </location>
</feature>
<evidence type="ECO:0000256" key="7">
    <source>
        <dbReference type="SAM" id="MobiDB-lite"/>
    </source>
</evidence>
<evidence type="ECO:0000259" key="8">
    <source>
        <dbReference type="PROSITE" id="PS50845"/>
    </source>
</evidence>
<reference evidence="9" key="1">
    <citation type="journal article" date="2020" name="bioRxiv">
        <title>Comparative genomics of Chlamydomonas.</title>
        <authorList>
            <person name="Craig R.J."/>
            <person name="Hasan A.R."/>
            <person name="Ness R.W."/>
            <person name="Keightley P.D."/>
        </authorList>
    </citation>
    <scope>NUCLEOTIDE SEQUENCE</scope>
    <source>
        <strain evidence="9">CCAP 11/70</strain>
    </source>
</reference>
<accession>A0A835XSC7</accession>
<dbReference type="Pfam" id="PF02453">
    <property type="entry name" value="Reticulon"/>
    <property type="match status" value="1"/>
</dbReference>
<dbReference type="AlphaFoldDB" id="A0A835XSC7"/>
<feature type="transmembrane region" description="Helical" evidence="6">
    <location>
        <begin position="253"/>
        <end position="280"/>
    </location>
</feature>
<dbReference type="Proteomes" id="UP000612055">
    <property type="component" value="Unassembled WGS sequence"/>
</dbReference>
<evidence type="ECO:0000256" key="3">
    <source>
        <dbReference type="ARBA" id="ARBA00022824"/>
    </source>
</evidence>
<proteinExistence type="predicted"/>
<evidence type="ECO:0000313" key="9">
    <source>
        <dbReference type="EMBL" id="KAG2490307.1"/>
    </source>
</evidence>
<keyword evidence="4 6" id="KW-1133">Transmembrane helix</keyword>
<keyword evidence="5 6" id="KW-0472">Membrane</keyword>
<evidence type="ECO:0000256" key="2">
    <source>
        <dbReference type="ARBA" id="ARBA00022692"/>
    </source>
</evidence>
<organism evidence="9 10">
    <name type="scientific">Edaphochlamys debaryana</name>
    <dbReference type="NCBI Taxonomy" id="47281"/>
    <lineage>
        <taxon>Eukaryota</taxon>
        <taxon>Viridiplantae</taxon>
        <taxon>Chlorophyta</taxon>
        <taxon>core chlorophytes</taxon>
        <taxon>Chlorophyceae</taxon>
        <taxon>CS clade</taxon>
        <taxon>Chlamydomonadales</taxon>
        <taxon>Chlamydomonadales incertae sedis</taxon>
        <taxon>Edaphochlamys</taxon>
    </lineage>
</organism>
<feature type="domain" description="Reticulon" evidence="8">
    <location>
        <begin position="80"/>
        <end position="253"/>
    </location>
</feature>
<comment type="subcellular location">
    <subcellularLocation>
        <location evidence="1 6">Endoplasmic reticulum membrane</location>
        <topology evidence="1 6">Multi-pass membrane protein</topology>
    </subcellularLocation>
</comment>
<gene>
    <name evidence="9" type="ORF">HYH03_011258</name>
</gene>
<keyword evidence="3 6" id="KW-0256">Endoplasmic reticulum</keyword>
<name>A0A835XSC7_9CHLO</name>
<dbReference type="EMBL" id="JAEHOE010000063">
    <property type="protein sequence ID" value="KAG2490307.1"/>
    <property type="molecule type" value="Genomic_DNA"/>
</dbReference>
<evidence type="ECO:0000256" key="6">
    <source>
        <dbReference type="RuleBase" id="RU363132"/>
    </source>
</evidence>
<dbReference type="PANTHER" id="PTHR10994:SF193">
    <property type="entry name" value="RETICULON-LIKE PROTEIN"/>
    <property type="match status" value="1"/>
</dbReference>
<keyword evidence="2 6" id="KW-0812">Transmembrane</keyword>
<dbReference type="OrthoDB" id="530613at2759"/>
<evidence type="ECO:0000256" key="4">
    <source>
        <dbReference type="ARBA" id="ARBA00022989"/>
    </source>
</evidence>
<dbReference type="InterPro" id="IPR003388">
    <property type="entry name" value="Reticulon"/>
</dbReference>
<sequence>MEDSPIDSLKQAATEMKTAFGSPHPDPVPEAPAVSGTPEVNPAKQLNFSLNSNTPATPATPSMVPALSSPSEELDYDTFIRETLLWKNKVRSAFYFVAGLLAWLVVRGIFTSPTTLFTGVCYTLLFSLAFNFLRGTLAPKLQERCTWSNSAVTRFVVAASSTAVSAAAELHDRHLNGLDPLRTLEVGLGLWLLSLLGRWLDAVTLLLLLHLGAFTLPAAYAANKARVDALAKDAYAKAQAQYEKLDRRVRATVVLAPMAGLLFALPLLDRLVVVFIMLAYGRVWAKPHEYAAVQKRLGPVGATLSKTVVTPLSTAAASAMARYDITPTPAKKKIN</sequence>
<protein>
    <recommendedName>
        <fullName evidence="6">Reticulon-like protein</fullName>
    </recommendedName>
</protein>
<feature type="transmembrane region" description="Helical" evidence="6">
    <location>
        <begin position="188"/>
        <end position="216"/>
    </location>
</feature>
<dbReference type="GO" id="GO:0005789">
    <property type="term" value="C:endoplasmic reticulum membrane"/>
    <property type="evidence" value="ECO:0007669"/>
    <property type="project" value="UniProtKB-SubCell"/>
</dbReference>
<dbReference type="PROSITE" id="PS50845">
    <property type="entry name" value="RETICULON"/>
    <property type="match status" value="1"/>
</dbReference>
<feature type="transmembrane region" description="Helical" evidence="6">
    <location>
        <begin position="145"/>
        <end position="168"/>
    </location>
</feature>
<evidence type="ECO:0000313" key="10">
    <source>
        <dbReference type="Proteomes" id="UP000612055"/>
    </source>
</evidence>
<feature type="region of interest" description="Disordered" evidence="7">
    <location>
        <begin position="1"/>
        <end position="37"/>
    </location>
</feature>
<keyword evidence="10" id="KW-1185">Reference proteome</keyword>